<evidence type="ECO:0000313" key="4">
    <source>
        <dbReference type="Proteomes" id="UP000838756"/>
    </source>
</evidence>
<dbReference type="EMBL" id="CAKXAJ010024747">
    <property type="protein sequence ID" value="CAH2229810.1"/>
    <property type="molecule type" value="Genomic_DNA"/>
</dbReference>
<feature type="region of interest" description="Disordered" evidence="1">
    <location>
        <begin position="138"/>
        <end position="169"/>
    </location>
</feature>
<name>A0A8S4R4S6_9NEOP</name>
<proteinExistence type="predicted"/>
<dbReference type="OrthoDB" id="10046738at2759"/>
<feature type="domain" description="Transposase Helix-turn-helix" evidence="2">
    <location>
        <begin position="319"/>
        <end position="352"/>
    </location>
</feature>
<gene>
    <name evidence="3" type="primary">jg5813</name>
    <name evidence="3" type="ORF">PAEG_LOCUS9159</name>
</gene>
<evidence type="ECO:0000259" key="2">
    <source>
        <dbReference type="Pfam" id="PF13613"/>
    </source>
</evidence>
<evidence type="ECO:0000256" key="1">
    <source>
        <dbReference type="SAM" id="MobiDB-lite"/>
    </source>
</evidence>
<dbReference type="Pfam" id="PF13613">
    <property type="entry name" value="HTH_Tnp_4"/>
    <property type="match status" value="1"/>
</dbReference>
<accession>A0A8S4R4S6</accession>
<feature type="compositionally biased region" description="Basic and acidic residues" evidence="1">
    <location>
        <begin position="138"/>
        <end position="147"/>
    </location>
</feature>
<protein>
    <submittedName>
        <fullName evidence="3">Jg5813 protein</fullName>
    </submittedName>
</protein>
<dbReference type="AlphaFoldDB" id="A0A8S4R4S6"/>
<dbReference type="InterPro" id="IPR027805">
    <property type="entry name" value="Transposase_HTH_dom"/>
</dbReference>
<organism evidence="3 4">
    <name type="scientific">Pararge aegeria aegeria</name>
    <dbReference type="NCBI Taxonomy" id="348720"/>
    <lineage>
        <taxon>Eukaryota</taxon>
        <taxon>Metazoa</taxon>
        <taxon>Ecdysozoa</taxon>
        <taxon>Arthropoda</taxon>
        <taxon>Hexapoda</taxon>
        <taxon>Insecta</taxon>
        <taxon>Pterygota</taxon>
        <taxon>Neoptera</taxon>
        <taxon>Endopterygota</taxon>
        <taxon>Lepidoptera</taxon>
        <taxon>Glossata</taxon>
        <taxon>Ditrysia</taxon>
        <taxon>Papilionoidea</taxon>
        <taxon>Nymphalidae</taxon>
        <taxon>Satyrinae</taxon>
        <taxon>Satyrini</taxon>
        <taxon>Parargina</taxon>
        <taxon>Pararge</taxon>
    </lineage>
</organism>
<reference evidence="3" key="1">
    <citation type="submission" date="2022-03" db="EMBL/GenBank/DDBJ databases">
        <authorList>
            <person name="Lindestad O."/>
        </authorList>
    </citation>
    <scope>NUCLEOTIDE SEQUENCE</scope>
</reference>
<dbReference type="Proteomes" id="UP000838756">
    <property type="component" value="Unassembled WGS sequence"/>
</dbReference>
<evidence type="ECO:0000313" key="3">
    <source>
        <dbReference type="EMBL" id="CAH2229810.1"/>
    </source>
</evidence>
<sequence>MDLPSTAPLPDRCVNCAVRFQRNVRRQLLSEATAAVRKLISVWISRELDPLDAVCDKCLTILQDSIQTTNTLRRYGYGNICIPCGSLALRAHQTHDVPVDASERNIILQWLSPDEVERLQHVCMSCWMRATRAVQRNRQHDDKRDFKIQPIDAGDSSNSPQPPPKPTRVEPAIHGALSTINMTNYKRAASSNSKCIFRLCKNVPKVLVPTILKEKLLTDHSFYVPQCARICKYHLKEPHNNWSSLYSASNCSLFTASQMDDLCSLLKSYANRQYNIESIIEHNSTLCNYLLGITYCQFMELLIKIPHINERVKSPKTSLAIYLMKLHTGDTNERLASIFNVAASTVARTFNIVKQCFKTN</sequence>
<keyword evidence="4" id="KW-1185">Reference proteome</keyword>
<comment type="caution">
    <text evidence="3">The sequence shown here is derived from an EMBL/GenBank/DDBJ whole genome shotgun (WGS) entry which is preliminary data.</text>
</comment>